<dbReference type="EMBL" id="CP045430">
    <property type="protein sequence ID" value="QPB85988.1"/>
    <property type="molecule type" value="Genomic_DNA"/>
</dbReference>
<sequence>MRFLLFMGLLASFAGLAGMADCSDADKRFVHEQVSSPTFEETKTNRMYKVKHGQVCVVGNALATDGMRYFLYTIGPSVRYIAVHNGLNGHVQMHGPFRPE</sequence>
<evidence type="ECO:0000313" key="3">
    <source>
        <dbReference type="Proteomes" id="UP000305729"/>
    </source>
</evidence>
<accession>A0A7S7Z1F4</accession>
<gene>
    <name evidence="2" type="ORF">CWC22_023610</name>
</gene>
<proteinExistence type="predicted"/>
<evidence type="ECO:0000313" key="2">
    <source>
        <dbReference type="EMBL" id="QPB85988.1"/>
    </source>
</evidence>
<dbReference type="RefSeq" id="WP_138536971.1">
    <property type="nucleotide sequence ID" value="NZ_CP045430.1"/>
</dbReference>
<organism evidence="2 3">
    <name type="scientific">Pseudoalteromonas rubra</name>
    <dbReference type="NCBI Taxonomy" id="43658"/>
    <lineage>
        <taxon>Bacteria</taxon>
        <taxon>Pseudomonadati</taxon>
        <taxon>Pseudomonadota</taxon>
        <taxon>Gammaproteobacteria</taxon>
        <taxon>Alteromonadales</taxon>
        <taxon>Pseudoalteromonadaceae</taxon>
        <taxon>Pseudoalteromonas</taxon>
    </lineage>
</organism>
<reference evidence="2 3" key="1">
    <citation type="submission" date="2019-10" db="EMBL/GenBank/DDBJ databases">
        <title>Pseudoalteromonas rubra S4059.</title>
        <authorList>
            <person name="Paulsen S."/>
            <person name="Wang X."/>
        </authorList>
    </citation>
    <scope>NUCLEOTIDE SEQUENCE [LARGE SCALE GENOMIC DNA]</scope>
    <source>
        <strain evidence="2 3">S4059</strain>
    </source>
</reference>
<name>A0A7S7Z1F4_9GAMM</name>
<feature type="signal peptide" evidence="1">
    <location>
        <begin position="1"/>
        <end position="19"/>
    </location>
</feature>
<feature type="chain" id="PRO_5030717291" evidence="1">
    <location>
        <begin position="20"/>
        <end position="100"/>
    </location>
</feature>
<dbReference type="AlphaFoldDB" id="A0A7S7Z1F4"/>
<protein>
    <submittedName>
        <fullName evidence="2">Uncharacterized protein</fullName>
    </submittedName>
</protein>
<dbReference type="Proteomes" id="UP000305729">
    <property type="component" value="Chromosome 2"/>
</dbReference>
<keyword evidence="1" id="KW-0732">Signal</keyword>
<evidence type="ECO:0000256" key="1">
    <source>
        <dbReference type="SAM" id="SignalP"/>
    </source>
</evidence>